<keyword evidence="2" id="KW-0479">Metal-binding</keyword>
<accession>A0ABT3YIP2</accession>
<dbReference type="PANTHER" id="PTHR33337:SF40">
    <property type="entry name" value="CENP-V_GFA DOMAIN-CONTAINING PROTEIN-RELATED"/>
    <property type="match status" value="1"/>
</dbReference>
<keyword evidence="3" id="KW-0862">Zinc</keyword>
<proteinExistence type="inferred from homology"/>
<reference evidence="7" key="1">
    <citation type="submission" date="2022-10" db="EMBL/GenBank/DDBJ databases">
        <title>Hoeflea sp. J2-29, isolated from marine algae.</title>
        <authorList>
            <person name="Kristyanto S."/>
            <person name="Kim J.M."/>
            <person name="Jeon C.O."/>
        </authorList>
    </citation>
    <scope>NUCLEOTIDE SEQUENCE</scope>
    <source>
        <strain evidence="7">J2-29</strain>
    </source>
</reference>
<evidence type="ECO:0000313" key="8">
    <source>
        <dbReference type="Proteomes" id="UP001081283"/>
    </source>
</evidence>
<evidence type="ECO:0000256" key="3">
    <source>
        <dbReference type="ARBA" id="ARBA00022833"/>
    </source>
</evidence>
<evidence type="ECO:0000256" key="2">
    <source>
        <dbReference type="ARBA" id="ARBA00022723"/>
    </source>
</evidence>
<keyword evidence="4" id="KW-0456">Lyase</keyword>
<keyword evidence="8" id="KW-1185">Reference proteome</keyword>
<dbReference type="RefSeq" id="WP_267613643.1">
    <property type="nucleotide sequence ID" value="NZ_JAOVZQ010000001.1"/>
</dbReference>
<comment type="similarity">
    <text evidence="1">Belongs to the Gfa family.</text>
</comment>
<feature type="region of interest" description="Disordered" evidence="5">
    <location>
        <begin position="118"/>
        <end position="162"/>
    </location>
</feature>
<dbReference type="SUPFAM" id="SSF51316">
    <property type="entry name" value="Mss4-like"/>
    <property type="match status" value="1"/>
</dbReference>
<evidence type="ECO:0000256" key="5">
    <source>
        <dbReference type="SAM" id="MobiDB-lite"/>
    </source>
</evidence>
<comment type="caution">
    <text evidence="7">The sequence shown here is derived from an EMBL/GenBank/DDBJ whole genome shotgun (WGS) entry which is preliminary data.</text>
</comment>
<evidence type="ECO:0000259" key="6">
    <source>
        <dbReference type="PROSITE" id="PS51891"/>
    </source>
</evidence>
<dbReference type="PROSITE" id="PS51891">
    <property type="entry name" value="CENP_V_GFA"/>
    <property type="match status" value="1"/>
</dbReference>
<protein>
    <submittedName>
        <fullName evidence="7">GFA family protein</fullName>
    </submittedName>
</protein>
<organism evidence="7 8">
    <name type="scientific">Hoeflea ulvae</name>
    <dbReference type="NCBI Taxonomy" id="2983764"/>
    <lineage>
        <taxon>Bacteria</taxon>
        <taxon>Pseudomonadati</taxon>
        <taxon>Pseudomonadota</taxon>
        <taxon>Alphaproteobacteria</taxon>
        <taxon>Hyphomicrobiales</taxon>
        <taxon>Rhizobiaceae</taxon>
        <taxon>Hoeflea</taxon>
    </lineage>
</organism>
<sequence>MTGVHSGGCQCGAIRYRVEGALDYAHLCHCRMCQKAAGNYFMPLGFAPGKTLTITRGEPGWFQSSDPVRRGFCRDCGTPLFFDTLQSDGMAVTLGSLDDPAAFPPIAQDGIETRMPFHAAHGSLPGKNVDRDDLPGGLTSIAASNHQHPDHDTDSWPEEGRS</sequence>
<feature type="compositionally biased region" description="Basic and acidic residues" evidence="5">
    <location>
        <begin position="147"/>
        <end position="162"/>
    </location>
</feature>
<dbReference type="PANTHER" id="PTHR33337">
    <property type="entry name" value="GFA DOMAIN-CONTAINING PROTEIN"/>
    <property type="match status" value="1"/>
</dbReference>
<evidence type="ECO:0000256" key="1">
    <source>
        <dbReference type="ARBA" id="ARBA00005495"/>
    </source>
</evidence>
<dbReference type="InterPro" id="IPR006913">
    <property type="entry name" value="CENP-V/GFA"/>
</dbReference>
<dbReference type="Proteomes" id="UP001081283">
    <property type="component" value="Unassembled WGS sequence"/>
</dbReference>
<feature type="domain" description="CENP-V/GFA" evidence="6">
    <location>
        <begin position="5"/>
        <end position="112"/>
    </location>
</feature>
<dbReference type="EMBL" id="JAOVZQ010000001">
    <property type="protein sequence ID" value="MCY0095771.1"/>
    <property type="molecule type" value="Genomic_DNA"/>
</dbReference>
<dbReference type="Gene3D" id="3.90.1590.10">
    <property type="entry name" value="glutathione-dependent formaldehyde- activating enzyme (gfa)"/>
    <property type="match status" value="1"/>
</dbReference>
<dbReference type="Pfam" id="PF04828">
    <property type="entry name" value="GFA"/>
    <property type="match status" value="1"/>
</dbReference>
<gene>
    <name evidence="7" type="ORF">OEG82_17340</name>
</gene>
<dbReference type="InterPro" id="IPR011057">
    <property type="entry name" value="Mss4-like_sf"/>
</dbReference>
<name>A0ABT3YIP2_9HYPH</name>
<evidence type="ECO:0000256" key="4">
    <source>
        <dbReference type="ARBA" id="ARBA00023239"/>
    </source>
</evidence>
<evidence type="ECO:0000313" key="7">
    <source>
        <dbReference type="EMBL" id="MCY0095771.1"/>
    </source>
</evidence>